<organism evidence="3 4">
    <name type="scientific">Actinomyces ruminicola</name>
    <dbReference type="NCBI Taxonomy" id="332524"/>
    <lineage>
        <taxon>Bacteria</taxon>
        <taxon>Bacillati</taxon>
        <taxon>Actinomycetota</taxon>
        <taxon>Actinomycetes</taxon>
        <taxon>Actinomycetales</taxon>
        <taxon>Actinomycetaceae</taxon>
        <taxon>Actinomyces</taxon>
    </lineage>
</organism>
<keyword evidence="4" id="KW-1185">Reference proteome</keyword>
<evidence type="ECO:0000313" key="4">
    <source>
        <dbReference type="Proteomes" id="UP000198541"/>
    </source>
</evidence>
<feature type="compositionally biased region" description="Polar residues" evidence="1">
    <location>
        <begin position="82"/>
        <end position="95"/>
    </location>
</feature>
<feature type="compositionally biased region" description="Low complexity" evidence="1">
    <location>
        <begin position="449"/>
        <end position="460"/>
    </location>
</feature>
<evidence type="ECO:0000313" key="3">
    <source>
        <dbReference type="EMBL" id="SDN29598.1"/>
    </source>
</evidence>
<keyword evidence="2" id="KW-1133">Transmembrane helix</keyword>
<feature type="region of interest" description="Disordered" evidence="1">
    <location>
        <begin position="203"/>
        <end position="232"/>
    </location>
</feature>
<feature type="region of interest" description="Disordered" evidence="1">
    <location>
        <begin position="448"/>
        <end position="478"/>
    </location>
</feature>
<reference evidence="4" key="1">
    <citation type="submission" date="2016-10" db="EMBL/GenBank/DDBJ databases">
        <authorList>
            <person name="Varghese N."/>
            <person name="Submissions S."/>
        </authorList>
    </citation>
    <scope>NUCLEOTIDE SEQUENCE [LARGE SCALE GENOMIC DNA]</scope>
    <source>
        <strain evidence="4">DSM 27982</strain>
    </source>
</reference>
<feature type="transmembrane region" description="Helical" evidence="2">
    <location>
        <begin position="21"/>
        <end position="42"/>
    </location>
</feature>
<feature type="region of interest" description="Disordered" evidence="1">
    <location>
        <begin position="335"/>
        <end position="358"/>
    </location>
</feature>
<protein>
    <submittedName>
        <fullName evidence="3">YD repeat-containing protein</fullName>
    </submittedName>
</protein>
<keyword evidence="2" id="KW-0472">Membrane</keyword>
<gene>
    <name evidence="3" type="ORF">SAMN05216355_101620</name>
</gene>
<dbReference type="EMBL" id="FNIM01000001">
    <property type="protein sequence ID" value="SDN29598.1"/>
    <property type="molecule type" value="Genomic_DNA"/>
</dbReference>
<name>A0A1H0A7K2_9ACTO</name>
<proteinExistence type="predicted"/>
<keyword evidence="2" id="KW-0812">Transmembrane</keyword>
<accession>A0A1H0A7K2</accession>
<evidence type="ECO:0000256" key="1">
    <source>
        <dbReference type="SAM" id="MobiDB-lite"/>
    </source>
</evidence>
<evidence type="ECO:0000256" key="2">
    <source>
        <dbReference type="SAM" id="Phobius"/>
    </source>
</evidence>
<feature type="compositionally biased region" description="Basic and acidic residues" evidence="1">
    <location>
        <begin position="140"/>
        <end position="155"/>
    </location>
</feature>
<feature type="compositionally biased region" description="Polar residues" evidence="1">
    <location>
        <begin position="108"/>
        <end position="135"/>
    </location>
</feature>
<dbReference type="AlphaFoldDB" id="A0A1H0A7K2"/>
<feature type="compositionally biased region" description="Low complexity" evidence="1">
    <location>
        <begin position="335"/>
        <end position="349"/>
    </location>
</feature>
<dbReference type="RefSeq" id="WP_143013679.1">
    <property type="nucleotide sequence ID" value="NZ_FNIM01000001.1"/>
</dbReference>
<feature type="region of interest" description="Disordered" evidence="1">
    <location>
        <begin position="71"/>
        <end position="162"/>
    </location>
</feature>
<feature type="compositionally biased region" description="Basic and acidic residues" evidence="1">
    <location>
        <begin position="261"/>
        <end position="277"/>
    </location>
</feature>
<sequence length="478" mass="49827">MTALRQRIRQSAEVGATAAEYAGVIIAAAILVLALIVAATPIGDRIACEVGSAIDKITGGEGYACEPATATNNQYEVDPSEVSKTSNERSQSTSAGVGGKVGPGDLTVSGTDGVTATQTENYDGSGTRAVRTSQGIDVEYSVKTDKGDKGSENKDPNPFGAELEASGAIGLSQTEEKTWNCGGDDERSCEDFDEANEDAIQDQLNKNGFGRIGNHGREIDEEPDSVSNSKSAKLTVEAGAGISNGRSVGISGEIGYTFTDKVVKDGDGEGDDRRETSHQFSYKGELSRGGAQTSEVFGLEKNGSASYAGKYKVTYDENGRLKAITFTSVAEGSQSASAKGAAKNGDKNGITASASGKETVTSTVTTTLDVASLSDADRKIAEEYVSSSLTNGALLVSESVLNPSTPSDDAFENLLYEQGKVTRIITEGTTITDSGGIDAWVLKYEETEQTTSTETKSVEVLGEPGSDGTRAYKESDLP</sequence>
<dbReference type="Proteomes" id="UP000198541">
    <property type="component" value="Unassembled WGS sequence"/>
</dbReference>
<feature type="region of interest" description="Disordered" evidence="1">
    <location>
        <begin position="261"/>
        <end position="287"/>
    </location>
</feature>